<dbReference type="Proteomes" id="UP001501222">
    <property type="component" value="Unassembled WGS sequence"/>
</dbReference>
<gene>
    <name evidence="1" type="ORF">GCM10022235_77640</name>
</gene>
<dbReference type="EMBL" id="BAABAA010000018">
    <property type="protein sequence ID" value="GAA3594880.1"/>
    <property type="molecule type" value="Genomic_DNA"/>
</dbReference>
<evidence type="ECO:0000313" key="1">
    <source>
        <dbReference type="EMBL" id="GAA3594880.1"/>
    </source>
</evidence>
<protein>
    <submittedName>
        <fullName evidence="1">Uncharacterized protein</fullName>
    </submittedName>
</protein>
<name>A0ABP6Z055_9ACTN</name>
<accession>A0ABP6Z055</accession>
<sequence length="298" mass="32742">MRRLSLPYRQPPADTVRADDWMLVVDEEQVPLPSHLPDWDYRMNLHLRRTVEIDADALRAAAALPPNAPVALTVVWTASGSGLRASACRVPVKATERDFIDLEVRIAGADLGGLLALETVIVLDDRMVDGSPVAARRAGSVLWRERRELRLQGDAPQFPLAVVDFERTSFPNDAGWHLQISSNLSAATMGAMLLLINERNSVALSAFQNAAKPRAVDKAVLSSIYMDVARTMIEHALRSEEFSDTAEYDDDTLGATLLALVDQLFPGSSINDLRLRMESAPTHFASEIQAAVRVFGDD</sequence>
<organism evidence="1 2">
    <name type="scientific">Kribbella ginsengisoli</name>
    <dbReference type="NCBI Taxonomy" id="363865"/>
    <lineage>
        <taxon>Bacteria</taxon>
        <taxon>Bacillati</taxon>
        <taxon>Actinomycetota</taxon>
        <taxon>Actinomycetes</taxon>
        <taxon>Propionibacteriales</taxon>
        <taxon>Kribbellaceae</taxon>
        <taxon>Kribbella</taxon>
    </lineage>
</organism>
<proteinExistence type="predicted"/>
<evidence type="ECO:0000313" key="2">
    <source>
        <dbReference type="Proteomes" id="UP001501222"/>
    </source>
</evidence>
<keyword evidence="2" id="KW-1185">Reference proteome</keyword>
<reference evidence="2" key="1">
    <citation type="journal article" date="2019" name="Int. J. Syst. Evol. Microbiol.">
        <title>The Global Catalogue of Microorganisms (GCM) 10K type strain sequencing project: providing services to taxonomists for standard genome sequencing and annotation.</title>
        <authorList>
            <consortium name="The Broad Institute Genomics Platform"/>
            <consortium name="The Broad Institute Genome Sequencing Center for Infectious Disease"/>
            <person name="Wu L."/>
            <person name="Ma J."/>
        </authorList>
    </citation>
    <scope>NUCLEOTIDE SEQUENCE [LARGE SCALE GENOMIC DNA]</scope>
    <source>
        <strain evidence="2">JCM 16928</strain>
    </source>
</reference>
<comment type="caution">
    <text evidence="1">The sequence shown here is derived from an EMBL/GenBank/DDBJ whole genome shotgun (WGS) entry which is preliminary data.</text>
</comment>